<evidence type="ECO:0000313" key="10">
    <source>
        <dbReference type="EMBL" id="WWY02626.1"/>
    </source>
</evidence>
<reference evidence="10" key="2">
    <citation type="submission" date="2024-02" db="EMBL/GenBank/DDBJ databases">
        <title>Neisseria leonii sp. nov.</title>
        <authorList>
            <person name="Boutroux M."/>
            <person name="Favre-Rochex S."/>
            <person name="Gorgette O."/>
            <person name="Touak G."/>
            <person name="Muhle E."/>
            <person name="Chesneau O."/>
            <person name="Clermont D."/>
            <person name="Rahi P."/>
        </authorList>
    </citation>
    <scope>NUCLEOTIDE SEQUENCE</scope>
    <source>
        <strain evidence="10">51.81</strain>
    </source>
</reference>
<feature type="domain" description="Dyp-type peroxidase N-terminal" evidence="7">
    <location>
        <begin position="5"/>
        <end position="132"/>
    </location>
</feature>
<dbReference type="Pfam" id="PF20628">
    <property type="entry name" value="Dyp_perox_C"/>
    <property type="match status" value="1"/>
</dbReference>
<feature type="domain" description="Dyp-type peroxidase C-terminal" evidence="8">
    <location>
        <begin position="136"/>
        <end position="296"/>
    </location>
</feature>
<evidence type="ECO:0000256" key="6">
    <source>
        <dbReference type="ARBA" id="ARBA00025737"/>
    </source>
</evidence>
<evidence type="ECO:0000256" key="2">
    <source>
        <dbReference type="ARBA" id="ARBA00022559"/>
    </source>
</evidence>
<dbReference type="PROSITE" id="PS51404">
    <property type="entry name" value="DYP_PEROXIDASE"/>
    <property type="match status" value="1"/>
</dbReference>
<dbReference type="Pfam" id="PF04261">
    <property type="entry name" value="Dyp_perox_N"/>
    <property type="match status" value="1"/>
</dbReference>
<keyword evidence="3" id="KW-0479">Metal-binding</keyword>
<reference evidence="9" key="1">
    <citation type="submission" date="2022-10" db="EMBL/GenBank/DDBJ databases">
        <authorList>
            <person name="Boutroux M."/>
        </authorList>
    </citation>
    <scope>NUCLEOTIDE SEQUENCE</scope>
    <source>
        <strain evidence="9">51.81</strain>
    </source>
</reference>
<organism evidence="9">
    <name type="scientific">Neisseria leonii</name>
    <dbReference type="NCBI Taxonomy" id="2995413"/>
    <lineage>
        <taxon>Bacteria</taxon>
        <taxon>Pseudomonadati</taxon>
        <taxon>Pseudomonadota</taxon>
        <taxon>Betaproteobacteria</taxon>
        <taxon>Neisseriales</taxon>
        <taxon>Neisseriaceae</taxon>
        <taxon>Neisseria</taxon>
    </lineage>
</organism>
<evidence type="ECO:0000313" key="9">
    <source>
        <dbReference type="EMBL" id="MDD9327459.1"/>
    </source>
</evidence>
<comment type="similarity">
    <text evidence="6">Belongs to the DyP-type peroxidase family.</text>
</comment>
<dbReference type="GO" id="GO:0046872">
    <property type="term" value="F:metal ion binding"/>
    <property type="evidence" value="ECO:0007669"/>
    <property type="project" value="UniProtKB-KW"/>
</dbReference>
<dbReference type="Proteomes" id="UP001149607">
    <property type="component" value="Chromosome"/>
</dbReference>
<dbReference type="GO" id="GO:0020037">
    <property type="term" value="F:heme binding"/>
    <property type="evidence" value="ECO:0007669"/>
    <property type="project" value="InterPro"/>
</dbReference>
<evidence type="ECO:0000259" key="7">
    <source>
        <dbReference type="Pfam" id="PF04261"/>
    </source>
</evidence>
<dbReference type="NCBIfam" id="TIGR01413">
    <property type="entry name" value="Dyp_perox_fam"/>
    <property type="match status" value="1"/>
</dbReference>
<dbReference type="InterPro" id="IPR011008">
    <property type="entry name" value="Dimeric_a/b-barrel"/>
</dbReference>
<dbReference type="GO" id="GO:0004601">
    <property type="term" value="F:peroxidase activity"/>
    <property type="evidence" value="ECO:0007669"/>
    <property type="project" value="UniProtKB-KW"/>
</dbReference>
<keyword evidence="2 9" id="KW-0575">Peroxidase</keyword>
<accession>A0A9X4IAK4</accession>
<dbReference type="RefSeq" id="WP_274584721.1">
    <property type="nucleotide sequence ID" value="NZ_CP145811.1"/>
</dbReference>
<evidence type="ECO:0000256" key="3">
    <source>
        <dbReference type="ARBA" id="ARBA00022723"/>
    </source>
</evidence>
<dbReference type="InterPro" id="IPR048327">
    <property type="entry name" value="Dyp_perox_N"/>
</dbReference>
<dbReference type="EMBL" id="CP146598">
    <property type="protein sequence ID" value="WWY02626.1"/>
    <property type="molecule type" value="Genomic_DNA"/>
</dbReference>
<evidence type="ECO:0000256" key="1">
    <source>
        <dbReference type="ARBA" id="ARBA00001970"/>
    </source>
</evidence>
<protein>
    <submittedName>
        <fullName evidence="9">Dyp-type peroxidase</fullName>
    </submittedName>
</protein>
<sequence length="301" mass="32769">MNTPQSAIIPDHGQAAVFIEADTAAQARGRMAQHCRNALEKLSELQARFPDEQLGMTIAFGADFWHSLGHSGEGGGIKPFAPLGGGLCPATQCDLMIHIQSARHAVNFALAQAVLTVFGGDIKVQNETHAFRLLEDRGMDGFVDGTENPQGEGNIRRVGVIAEGADAGGSYVLLQRYLHDLDKWQALGVAGQEAAVGRSKADNEEFAKDVRLPESHLGRTNLKENGEGLKIVRRSLPFGTLTGEHGLQFIAYCARLHNIEAQLKHMFGETDGKIDLLLTHMSTVQRSAYYYAPSVERLRNL</sequence>
<keyword evidence="5" id="KW-0408">Iron</keyword>
<dbReference type="SUPFAM" id="SSF54909">
    <property type="entry name" value="Dimeric alpha+beta barrel"/>
    <property type="match status" value="1"/>
</dbReference>
<dbReference type="InterPro" id="IPR048328">
    <property type="entry name" value="Dyp_perox_C"/>
</dbReference>
<evidence type="ECO:0000259" key="8">
    <source>
        <dbReference type="Pfam" id="PF20628"/>
    </source>
</evidence>
<dbReference type="EMBL" id="JAPQFL010000002">
    <property type="protein sequence ID" value="MDD9327459.1"/>
    <property type="molecule type" value="Genomic_DNA"/>
</dbReference>
<dbReference type="AlphaFoldDB" id="A0A9X4IAK4"/>
<dbReference type="PANTHER" id="PTHR30521:SF0">
    <property type="entry name" value="DYP-TYPE PEROXIDASE FAMILY PROTEIN"/>
    <property type="match status" value="1"/>
</dbReference>
<dbReference type="PANTHER" id="PTHR30521">
    <property type="entry name" value="DEFERROCHELATASE/PEROXIDASE"/>
    <property type="match status" value="1"/>
</dbReference>
<proteinExistence type="inferred from homology"/>
<evidence type="ECO:0000256" key="5">
    <source>
        <dbReference type="ARBA" id="ARBA00023004"/>
    </source>
</evidence>
<dbReference type="InterPro" id="IPR006314">
    <property type="entry name" value="Dyp_peroxidase"/>
</dbReference>
<dbReference type="GO" id="GO:0005829">
    <property type="term" value="C:cytosol"/>
    <property type="evidence" value="ECO:0007669"/>
    <property type="project" value="TreeGrafter"/>
</dbReference>
<comment type="cofactor">
    <cofactor evidence="1">
        <name>heme b</name>
        <dbReference type="ChEBI" id="CHEBI:60344"/>
    </cofactor>
</comment>
<keyword evidence="11" id="KW-1185">Reference proteome</keyword>
<evidence type="ECO:0000313" key="11">
    <source>
        <dbReference type="Proteomes" id="UP001149607"/>
    </source>
</evidence>
<name>A0A9X4IAK4_9NEIS</name>
<evidence type="ECO:0000256" key="4">
    <source>
        <dbReference type="ARBA" id="ARBA00023002"/>
    </source>
</evidence>
<gene>
    <name evidence="9" type="ORF">ORY91_000858</name>
    <name evidence="10" type="ORF">V9W64_07910</name>
</gene>
<keyword evidence="4" id="KW-0560">Oxidoreductase</keyword>